<comment type="caution">
    <text evidence="1">The sequence shown here is derived from an EMBL/GenBank/DDBJ whole genome shotgun (WGS) entry which is preliminary data.</text>
</comment>
<sequence length="337" mass="38970">MSVNSDDFCINITNDPDLYFPDGNLVILTRDEVGNHTYFRVHQSILLKHSKALSDHIFPDSPSPVRDLYDGVPLVEFQEDPRDLNTFLKFLYEPFYVFSAAPIQRGDPDIAFKMYGALKLADKFSIQPLKDTILSYIREDWPLTLQAWDEREAFYSRRLKNSPGSTMDDVAPEPASVIRLAREFESQILPVAFYHLSRLPVNATYGQHNQAPRYARGVRGYLLSPADREKASLGRERMLRWIVDRMESLMLDTWQCKGDEGCHVHIYWRVVVLHRSVIRSMDVLSTLRSMRSHKLERGTSEPVEDAVCHDCNGRWDQLLNDARCDFFNSLSSFFPDL</sequence>
<name>A0A9P3ULH2_LYOSH</name>
<dbReference type="Proteomes" id="UP001063166">
    <property type="component" value="Unassembled WGS sequence"/>
</dbReference>
<dbReference type="EMBL" id="BRPK01000002">
    <property type="protein sequence ID" value="GLB35635.1"/>
    <property type="molecule type" value="Genomic_DNA"/>
</dbReference>
<evidence type="ECO:0008006" key="3">
    <source>
        <dbReference type="Google" id="ProtNLM"/>
    </source>
</evidence>
<dbReference type="AlphaFoldDB" id="A0A9P3ULH2"/>
<evidence type="ECO:0000313" key="1">
    <source>
        <dbReference type="EMBL" id="GLB35635.1"/>
    </source>
</evidence>
<dbReference type="OrthoDB" id="3218112at2759"/>
<protein>
    <recommendedName>
        <fullName evidence="3">BTB domain-containing protein</fullName>
    </recommendedName>
</protein>
<accession>A0A9P3ULH2</accession>
<keyword evidence="2" id="KW-1185">Reference proteome</keyword>
<reference evidence="1" key="1">
    <citation type="submission" date="2022-07" db="EMBL/GenBank/DDBJ databases">
        <title>The genome of Lyophyllum shimeji provides insight into the initial evolution of ectomycorrhizal fungal genome.</title>
        <authorList>
            <person name="Kobayashi Y."/>
            <person name="Shibata T."/>
            <person name="Hirakawa H."/>
            <person name="Shigenobu S."/>
            <person name="Nishiyama T."/>
            <person name="Yamada A."/>
            <person name="Hasebe M."/>
            <person name="Kawaguchi M."/>
        </authorList>
    </citation>
    <scope>NUCLEOTIDE SEQUENCE</scope>
    <source>
        <strain evidence="1">AT787</strain>
    </source>
</reference>
<organism evidence="1 2">
    <name type="scientific">Lyophyllum shimeji</name>
    <name type="common">Hon-shimeji</name>
    <name type="synonym">Tricholoma shimeji</name>
    <dbReference type="NCBI Taxonomy" id="47721"/>
    <lineage>
        <taxon>Eukaryota</taxon>
        <taxon>Fungi</taxon>
        <taxon>Dikarya</taxon>
        <taxon>Basidiomycota</taxon>
        <taxon>Agaricomycotina</taxon>
        <taxon>Agaricomycetes</taxon>
        <taxon>Agaricomycetidae</taxon>
        <taxon>Agaricales</taxon>
        <taxon>Tricholomatineae</taxon>
        <taxon>Lyophyllaceae</taxon>
        <taxon>Lyophyllum</taxon>
    </lineage>
</organism>
<gene>
    <name evidence="1" type="ORF">LshimejAT787_0212000</name>
</gene>
<proteinExistence type="predicted"/>
<evidence type="ECO:0000313" key="2">
    <source>
        <dbReference type="Proteomes" id="UP001063166"/>
    </source>
</evidence>